<evidence type="ECO:0000313" key="3">
    <source>
        <dbReference type="Proteomes" id="UP000269221"/>
    </source>
</evidence>
<comment type="caution">
    <text evidence="2">The sequence shown here is derived from an EMBL/GenBank/DDBJ whole genome shotgun (WGS) entry which is preliminary data.</text>
</comment>
<evidence type="ECO:0000256" key="1">
    <source>
        <dbReference type="SAM" id="MobiDB-lite"/>
    </source>
</evidence>
<reference evidence="2 3" key="1">
    <citation type="submission" date="2018-07" db="EMBL/GenBank/DDBJ databases">
        <title>A high quality draft genome assembly of the barn swallow (H. rustica rustica).</title>
        <authorList>
            <person name="Formenti G."/>
            <person name="Chiara M."/>
            <person name="Poveda L."/>
            <person name="Francoijs K.-J."/>
            <person name="Bonisoli-Alquati A."/>
            <person name="Canova L."/>
            <person name="Gianfranceschi L."/>
            <person name="Horner D.S."/>
            <person name="Saino N."/>
        </authorList>
    </citation>
    <scope>NUCLEOTIDE SEQUENCE [LARGE SCALE GENOMIC DNA]</scope>
    <source>
        <strain evidence="2">Chelidonia</strain>
        <tissue evidence="2">Blood</tissue>
    </source>
</reference>
<organism evidence="2 3">
    <name type="scientific">Hirundo rustica rustica</name>
    <dbReference type="NCBI Taxonomy" id="333673"/>
    <lineage>
        <taxon>Eukaryota</taxon>
        <taxon>Metazoa</taxon>
        <taxon>Chordata</taxon>
        <taxon>Craniata</taxon>
        <taxon>Vertebrata</taxon>
        <taxon>Euteleostomi</taxon>
        <taxon>Archelosauria</taxon>
        <taxon>Archosauria</taxon>
        <taxon>Dinosauria</taxon>
        <taxon>Saurischia</taxon>
        <taxon>Theropoda</taxon>
        <taxon>Coelurosauria</taxon>
        <taxon>Aves</taxon>
        <taxon>Neognathae</taxon>
        <taxon>Neoaves</taxon>
        <taxon>Telluraves</taxon>
        <taxon>Australaves</taxon>
        <taxon>Passeriformes</taxon>
        <taxon>Sylvioidea</taxon>
        <taxon>Hirundinidae</taxon>
        <taxon>Hirundo</taxon>
    </lineage>
</organism>
<proteinExistence type="predicted"/>
<accession>A0A3M0KS72</accession>
<sequence>MKFNKGKCQILQVERDNHEYIYRLGNERLESRPAKRDLCVLVHGKLNMSQQCPGSQKGQPCPGGIRHSITSWAWEGIVPLYSQVGQPHLEYFVQFWVPQYKTTELLESIQRRATKVTKGPKKPSKDGLVSSVWRKGG</sequence>
<dbReference type="AlphaFoldDB" id="A0A3M0KS72"/>
<protein>
    <submittedName>
        <fullName evidence="2">Uncharacterized protein</fullName>
    </submittedName>
</protein>
<evidence type="ECO:0000313" key="2">
    <source>
        <dbReference type="EMBL" id="RMC14204.1"/>
    </source>
</evidence>
<dbReference type="STRING" id="333673.A0A3M0KS72"/>
<dbReference type="EMBL" id="QRBI01000105">
    <property type="protein sequence ID" value="RMC14204.1"/>
    <property type="molecule type" value="Genomic_DNA"/>
</dbReference>
<name>A0A3M0KS72_HIRRU</name>
<dbReference type="PANTHER" id="PTHR33332">
    <property type="entry name" value="REVERSE TRANSCRIPTASE DOMAIN-CONTAINING PROTEIN"/>
    <property type="match status" value="1"/>
</dbReference>
<dbReference type="Proteomes" id="UP000269221">
    <property type="component" value="Unassembled WGS sequence"/>
</dbReference>
<gene>
    <name evidence="2" type="ORF">DUI87_09295</name>
</gene>
<feature type="region of interest" description="Disordered" evidence="1">
    <location>
        <begin position="116"/>
        <end position="137"/>
    </location>
</feature>
<keyword evidence="3" id="KW-1185">Reference proteome</keyword>
<dbReference type="OrthoDB" id="8939918at2759"/>